<accession>A0ABR8CP15</accession>
<evidence type="ECO:0000256" key="2">
    <source>
        <dbReference type="ARBA" id="ARBA00022553"/>
    </source>
</evidence>
<dbReference type="PROSITE" id="PS52004">
    <property type="entry name" value="KS3_2"/>
    <property type="match status" value="1"/>
</dbReference>
<dbReference type="CDD" id="cd00833">
    <property type="entry name" value="PKS"/>
    <property type="match status" value="1"/>
</dbReference>
<dbReference type="InterPro" id="IPR016036">
    <property type="entry name" value="Malonyl_transacylase_ACP-bd"/>
</dbReference>
<dbReference type="Gene3D" id="3.30.70.250">
    <property type="entry name" value="Malonyl-CoA ACP transacylase, ACP-binding"/>
    <property type="match status" value="1"/>
</dbReference>
<dbReference type="InterPro" id="IPR014031">
    <property type="entry name" value="Ketoacyl_synth_C"/>
</dbReference>
<keyword evidence="2" id="KW-0597">Phosphoprotein</keyword>
<dbReference type="Pfam" id="PF00109">
    <property type="entry name" value="ketoacyl-synt"/>
    <property type="match status" value="1"/>
</dbReference>
<dbReference type="SUPFAM" id="SSF51735">
    <property type="entry name" value="NAD(P)-binding Rossmann-fold domains"/>
    <property type="match status" value="2"/>
</dbReference>
<proteinExistence type="predicted"/>
<dbReference type="Gene3D" id="3.40.366.10">
    <property type="entry name" value="Malonyl-Coenzyme A Acyl Carrier Protein, domain 2"/>
    <property type="match status" value="1"/>
</dbReference>
<dbReference type="InterPro" id="IPR018201">
    <property type="entry name" value="Ketoacyl_synth_AS"/>
</dbReference>
<dbReference type="InterPro" id="IPR006162">
    <property type="entry name" value="Ppantetheine_attach_site"/>
</dbReference>
<dbReference type="InterPro" id="IPR014043">
    <property type="entry name" value="Acyl_transferase_dom"/>
</dbReference>
<dbReference type="SMART" id="SM00822">
    <property type="entry name" value="PKS_KR"/>
    <property type="match status" value="1"/>
</dbReference>
<keyword evidence="1" id="KW-0596">Phosphopantetheine</keyword>
<dbReference type="InterPro" id="IPR016035">
    <property type="entry name" value="Acyl_Trfase/lysoPLipase"/>
</dbReference>
<dbReference type="PROSITE" id="PS00606">
    <property type="entry name" value="KS3_1"/>
    <property type="match status" value="1"/>
</dbReference>
<dbReference type="SUPFAM" id="SSF47336">
    <property type="entry name" value="ACP-like"/>
    <property type="match status" value="1"/>
</dbReference>
<evidence type="ECO:0000256" key="3">
    <source>
        <dbReference type="ARBA" id="ARBA00022679"/>
    </source>
</evidence>
<dbReference type="SUPFAM" id="SSF52151">
    <property type="entry name" value="FabD/lysophospholipase-like"/>
    <property type="match status" value="1"/>
</dbReference>
<dbReference type="InterPro" id="IPR049490">
    <property type="entry name" value="C883_1060-like_KR_N"/>
</dbReference>
<dbReference type="Pfam" id="PF00698">
    <property type="entry name" value="Acyl_transf_1"/>
    <property type="match status" value="1"/>
</dbReference>
<organism evidence="6 7">
    <name type="scientific">Anabaena subtropica FACHB-260</name>
    <dbReference type="NCBI Taxonomy" id="2692884"/>
    <lineage>
        <taxon>Bacteria</taxon>
        <taxon>Bacillati</taxon>
        <taxon>Cyanobacteriota</taxon>
        <taxon>Cyanophyceae</taxon>
        <taxon>Nostocales</taxon>
        <taxon>Nostocaceae</taxon>
        <taxon>Anabaena</taxon>
    </lineage>
</organism>
<dbReference type="InterPro" id="IPR057326">
    <property type="entry name" value="KR_dom"/>
</dbReference>
<feature type="domain" description="Ketosynthase family 3 (KS3)" evidence="5">
    <location>
        <begin position="13"/>
        <end position="440"/>
    </location>
</feature>
<dbReference type="Gene3D" id="3.30.70.3290">
    <property type="match status" value="1"/>
</dbReference>
<comment type="caution">
    <text evidence="6">The sequence shown here is derived from an EMBL/GenBank/DDBJ whole genome shotgun (WGS) entry which is preliminary data.</text>
</comment>
<dbReference type="Gene3D" id="3.40.47.10">
    <property type="match status" value="1"/>
</dbReference>
<evidence type="ECO:0000313" key="7">
    <source>
        <dbReference type="Proteomes" id="UP000607281"/>
    </source>
</evidence>
<evidence type="ECO:0000259" key="5">
    <source>
        <dbReference type="PROSITE" id="PS52004"/>
    </source>
</evidence>
<keyword evidence="3" id="KW-0808">Transferase</keyword>
<dbReference type="InterPro" id="IPR036736">
    <property type="entry name" value="ACP-like_sf"/>
</dbReference>
<dbReference type="SMART" id="SM00825">
    <property type="entry name" value="PKS_KS"/>
    <property type="match status" value="1"/>
</dbReference>
<dbReference type="InterPro" id="IPR001227">
    <property type="entry name" value="Ac_transferase_dom_sf"/>
</dbReference>
<dbReference type="InterPro" id="IPR014030">
    <property type="entry name" value="Ketoacyl_synth_N"/>
</dbReference>
<feature type="domain" description="Carrier" evidence="4">
    <location>
        <begin position="1457"/>
        <end position="1532"/>
    </location>
</feature>
<dbReference type="Proteomes" id="UP000607281">
    <property type="component" value="Unassembled WGS sequence"/>
</dbReference>
<dbReference type="Pfam" id="PF21394">
    <property type="entry name" value="Beta-ketacyl_N"/>
    <property type="match status" value="1"/>
</dbReference>
<evidence type="ECO:0000313" key="6">
    <source>
        <dbReference type="EMBL" id="MBD2344916.1"/>
    </source>
</evidence>
<dbReference type="SMART" id="SM00827">
    <property type="entry name" value="PKS_AT"/>
    <property type="match status" value="1"/>
</dbReference>
<dbReference type="InterPro" id="IPR050091">
    <property type="entry name" value="PKS_NRPS_Biosynth_Enz"/>
</dbReference>
<dbReference type="Pfam" id="PF00550">
    <property type="entry name" value="PP-binding"/>
    <property type="match status" value="1"/>
</dbReference>
<gene>
    <name evidence="6" type="ORF">H6G18_12275</name>
</gene>
<dbReference type="PANTHER" id="PTHR43775">
    <property type="entry name" value="FATTY ACID SYNTHASE"/>
    <property type="match status" value="1"/>
</dbReference>
<dbReference type="Gene3D" id="1.10.1200.10">
    <property type="entry name" value="ACP-like"/>
    <property type="match status" value="1"/>
</dbReference>
<dbReference type="PANTHER" id="PTHR43775:SF51">
    <property type="entry name" value="INACTIVE PHENOLPHTHIOCEROL SYNTHESIS POLYKETIDE SYNTHASE TYPE I PKS1-RELATED"/>
    <property type="match status" value="1"/>
</dbReference>
<dbReference type="InterPro" id="IPR013968">
    <property type="entry name" value="PKS_KR"/>
</dbReference>
<evidence type="ECO:0000259" key="4">
    <source>
        <dbReference type="PROSITE" id="PS50075"/>
    </source>
</evidence>
<evidence type="ECO:0000256" key="1">
    <source>
        <dbReference type="ARBA" id="ARBA00022450"/>
    </source>
</evidence>
<dbReference type="InterPro" id="IPR020841">
    <property type="entry name" value="PKS_Beta-ketoAc_synthase_dom"/>
</dbReference>
<dbReference type="Pfam" id="PF22621">
    <property type="entry name" value="CurL-like_PKS_C"/>
    <property type="match status" value="1"/>
</dbReference>
<dbReference type="InterPro" id="IPR016039">
    <property type="entry name" value="Thiolase-like"/>
</dbReference>
<dbReference type="InterPro" id="IPR009081">
    <property type="entry name" value="PP-bd_ACP"/>
</dbReference>
<dbReference type="InterPro" id="IPR036291">
    <property type="entry name" value="NAD(P)-bd_dom_sf"/>
</dbReference>
<dbReference type="Pfam" id="PF02801">
    <property type="entry name" value="Ketoacyl-synt_C"/>
    <property type="match status" value="1"/>
</dbReference>
<dbReference type="CDD" id="cd08953">
    <property type="entry name" value="KR_2_SDR_x"/>
    <property type="match status" value="1"/>
</dbReference>
<dbReference type="SUPFAM" id="SSF55048">
    <property type="entry name" value="Probable ACP-binding domain of malonyl-CoA ACP transacylase"/>
    <property type="match status" value="1"/>
</dbReference>
<keyword evidence="7" id="KW-1185">Reference proteome</keyword>
<dbReference type="SUPFAM" id="SSF53901">
    <property type="entry name" value="Thiolase-like"/>
    <property type="match status" value="1"/>
</dbReference>
<dbReference type="PROSITE" id="PS00012">
    <property type="entry name" value="PHOSPHOPANTETHEINE"/>
    <property type="match status" value="1"/>
</dbReference>
<dbReference type="Pfam" id="PF08659">
    <property type="entry name" value="KR"/>
    <property type="match status" value="1"/>
</dbReference>
<sequence>MDVTNNFINSLNEDEIAIIGMAGRFPGADKIDSFWQNLSNGVESISFFTNEELISAGVNSELLSDRNYVKASGVLEDIELFDAAFFGFSPREAEITDPQHRLFIECVWSALENAGYNSENYQGQIGLFAGVAASTYLLSNLYSNQDLMESVDSYQILIGNDKDFLPTQISYKLNLRGPSINVQTACSTSLVAVHLACQSLMNGESDIALAGGVSATVPQKTGYRYQQGGIHSPDGHCRAFDAQAQGTIGGNGLGVVVLKRLEDAVADGDFIHAVIKGSAVNNDGSLKIGYTAPSVDGQREVILEALALARVEPETITYIEAHGTGTQLGDPIEIKALTEAFRASTHKKGFCAIGSVKTNVGHLNTAAGVTGLIKTVLALKHQQIPASLHFENPNPEIDFANSPFYVNTKLSDWQTNGIPRRAGVSSFGIGGTNAHIILEEAPAIGKQGSRGAEEQGRKYHLLILSAKTESALETATQNLSQHLILHPDINLADVAYTLQVGRKAFDHRRIVVCHDKEDAIKALNDLDPQRVLTNYHKPSHRPVIFMFSGQGGQYANMAKELYESEATFKQHIDICAAILQPHLGIDIRCLLYPKEEDIETASLQLQQTALTQSALFVIEYALAQLFIEWGISPAAMIGHSIGEYVAATIAGVFSLEDALAIVAKRGQLMQQLPTGSMLAIRLPAENVQLLLDAHSLEIAVINSPSSCVVSGTNEAVTALQEELSSQGIECSLLHTSHGFHSLMMEPILEEFVQWVSKFQLNPPRIGFISNVTGSWMTPEQAINPSYWSQHLRQTVRFSDGISQLIKQFEGVFLEVGPGRTLSTLTKQHLEQNAPQVVLTSLRHVKEQVSDSSLLLQTLGRLWLAGVEIDWSGFYSHEQRHRLPLPTYPFERLRYWIDAKKQGQDSDVYDGLSLRTPKSQGKKPDIADWFYIPFWKPSLPPVQQELVSQKFCTLVFIDECSLGTKLVEKLEKQNQDVITVRIGENFTEIGESKYIINPENNRDYNTLIEHLCTQNKLPKTIVHLWNVTPSLDQNLEQAQTRGFYSLLFLAQALGKLETVNDFQITVISNNLQPVTGGEVLCPEKATLLGPVKVISQEYANIKCRSIDITLPLSGSWQEEKLIEKLLAELTVYDAEKIIAYRNLNRWVQSFEPVRFDKTQIDNPRLREKGVYLITGGLGGIGLVLAEYLAQTVQAKLVLLARSAFPKRDEWEQWLATHDQADSTSYKIRKVQELENFGAEVLVMSADVSNIQQMQGAIAQAQQQFGQLNGVIHAAGVAGGGLIQQKTQEEAENILSPKVQGTIVLDAIVKNIPLDFFILVSSKNSILGGFGQVDYSGANAFLDAFAHYNASKQGIFTTSINWDTWQEVGMAVNTEISQQLQDLRTKSLQQGILPHEGIDAFVRSLGSTMPQVVVSTSDLFSSIKEYNSDKEIQFIEVLETVNQSNSQYPRPELNNDYVAPRNEIEKQLVDIWQQILGVKQIGIYDNFFELGGDSLIGIQLIAKLNNLFNLNISIAKLYECPNISSMSKIFIPEESPENIFEQRLSRGQRRRQTKMQAK</sequence>
<dbReference type="EMBL" id="JACJRF010000017">
    <property type="protein sequence ID" value="MBD2344916.1"/>
    <property type="molecule type" value="Genomic_DNA"/>
</dbReference>
<name>A0ABR8CP15_9NOST</name>
<reference evidence="6 7" key="1">
    <citation type="journal article" date="2020" name="ISME J.">
        <title>Comparative genomics reveals insights into cyanobacterial evolution and habitat adaptation.</title>
        <authorList>
            <person name="Chen M.Y."/>
            <person name="Teng W.K."/>
            <person name="Zhao L."/>
            <person name="Hu C.X."/>
            <person name="Zhou Y.K."/>
            <person name="Han B.P."/>
            <person name="Song L.R."/>
            <person name="Shu W.S."/>
        </authorList>
    </citation>
    <scope>NUCLEOTIDE SEQUENCE [LARGE SCALE GENOMIC DNA]</scope>
    <source>
        <strain evidence="6 7">FACHB-260</strain>
    </source>
</reference>
<dbReference type="PROSITE" id="PS50075">
    <property type="entry name" value="CARRIER"/>
    <property type="match status" value="1"/>
</dbReference>
<dbReference type="Gene3D" id="3.40.50.720">
    <property type="entry name" value="NAD(P)-binding Rossmann-like Domain"/>
    <property type="match status" value="1"/>
</dbReference>
<protein>
    <submittedName>
        <fullName evidence="6">SDR family NAD(P)-dependent oxidoreductase</fullName>
    </submittedName>
</protein>